<reference evidence="1 2" key="1">
    <citation type="submission" date="2017-12" db="EMBL/GenBank/DDBJ databases">
        <title>Comparative genomics of Botrytis spp.</title>
        <authorList>
            <person name="Valero-Jimenez C.A."/>
            <person name="Tapia P."/>
            <person name="Veloso J."/>
            <person name="Silva-Moreno E."/>
            <person name="Staats M."/>
            <person name="Valdes J.H."/>
            <person name="Van Kan J.A.L."/>
        </authorList>
    </citation>
    <scope>NUCLEOTIDE SEQUENCE [LARGE SCALE GENOMIC DNA]</scope>
    <source>
        <strain evidence="1 2">MUCL11595</strain>
    </source>
</reference>
<accession>A0A4Z1IBI0</accession>
<evidence type="ECO:0000313" key="2">
    <source>
        <dbReference type="Proteomes" id="UP000297527"/>
    </source>
</evidence>
<keyword evidence="2" id="KW-1185">Reference proteome</keyword>
<comment type="caution">
    <text evidence="1">The sequence shown here is derived from an EMBL/GenBank/DDBJ whole genome shotgun (WGS) entry which is preliminary data.</text>
</comment>
<proteinExistence type="predicted"/>
<dbReference type="AlphaFoldDB" id="A0A4Z1IBI0"/>
<gene>
    <name evidence="1" type="ORF">BCON_0079g00040</name>
</gene>
<dbReference type="Proteomes" id="UP000297527">
    <property type="component" value="Unassembled WGS sequence"/>
</dbReference>
<protein>
    <submittedName>
        <fullName evidence="1">Uncharacterized protein</fullName>
    </submittedName>
</protein>
<evidence type="ECO:0000313" key="1">
    <source>
        <dbReference type="EMBL" id="TGO56310.1"/>
    </source>
</evidence>
<name>A0A4Z1IBI0_9HELO</name>
<sequence length="83" mass="8866">MPSPAFVPKSTPVHMLKNEMLCHQINITVTPELPSVVNGLAVIGLVGGLDGPRDFVGALKAVLETIGRTGQAEFSYILKNRPL</sequence>
<dbReference type="EMBL" id="PQXN01000079">
    <property type="protein sequence ID" value="TGO56310.1"/>
    <property type="molecule type" value="Genomic_DNA"/>
</dbReference>
<organism evidence="1 2">
    <name type="scientific">Botryotinia convoluta</name>
    <dbReference type="NCBI Taxonomy" id="54673"/>
    <lineage>
        <taxon>Eukaryota</taxon>
        <taxon>Fungi</taxon>
        <taxon>Dikarya</taxon>
        <taxon>Ascomycota</taxon>
        <taxon>Pezizomycotina</taxon>
        <taxon>Leotiomycetes</taxon>
        <taxon>Helotiales</taxon>
        <taxon>Sclerotiniaceae</taxon>
        <taxon>Botryotinia</taxon>
    </lineage>
</organism>